<dbReference type="Pfam" id="PF13692">
    <property type="entry name" value="Glyco_trans_1_4"/>
    <property type="match status" value="1"/>
</dbReference>
<reference evidence="1" key="1">
    <citation type="journal article" date="2021" name="Front. Microbiol.">
        <title>Comprehensive Comparative Genomics and Phenotyping of Methylobacterium Species.</title>
        <authorList>
            <person name="Alessa O."/>
            <person name="Ogura Y."/>
            <person name="Fujitani Y."/>
            <person name="Takami H."/>
            <person name="Hayashi T."/>
            <person name="Sahin N."/>
            <person name="Tani A."/>
        </authorList>
    </citation>
    <scope>NUCLEOTIDE SEQUENCE</scope>
    <source>
        <strain evidence="1">DSM 19015</strain>
    </source>
</reference>
<comment type="caution">
    <text evidence="1">The sequence shown here is derived from an EMBL/GenBank/DDBJ whole genome shotgun (WGS) entry which is preliminary data.</text>
</comment>
<dbReference type="EMBL" id="BPQP01000122">
    <property type="protein sequence ID" value="GJD97880.1"/>
    <property type="molecule type" value="Genomic_DNA"/>
</dbReference>
<name>A0ABQ4S430_9HYPH</name>
<gene>
    <name evidence="1" type="primary">gumI</name>
    <name evidence="1" type="ORF">OCOJLMKI_5119</name>
</gene>
<keyword evidence="2" id="KW-1185">Reference proteome</keyword>
<dbReference type="RefSeq" id="WP_238246919.1">
    <property type="nucleotide sequence ID" value="NZ_BPQP01000122.1"/>
</dbReference>
<accession>A0ABQ4S430</accession>
<organism evidence="1 2">
    <name type="scientific">Methylobacterium iners</name>
    <dbReference type="NCBI Taxonomy" id="418707"/>
    <lineage>
        <taxon>Bacteria</taxon>
        <taxon>Pseudomonadati</taxon>
        <taxon>Pseudomonadota</taxon>
        <taxon>Alphaproteobacteria</taxon>
        <taxon>Hyphomicrobiales</taxon>
        <taxon>Methylobacteriaceae</taxon>
        <taxon>Methylobacterium</taxon>
    </lineage>
</organism>
<reference evidence="1" key="2">
    <citation type="submission" date="2021-08" db="EMBL/GenBank/DDBJ databases">
        <authorList>
            <person name="Tani A."/>
            <person name="Ola A."/>
            <person name="Ogura Y."/>
            <person name="Katsura K."/>
            <person name="Hayashi T."/>
        </authorList>
    </citation>
    <scope>NUCLEOTIDE SEQUENCE</scope>
    <source>
        <strain evidence="1">DSM 19015</strain>
    </source>
</reference>
<evidence type="ECO:0000313" key="1">
    <source>
        <dbReference type="EMBL" id="GJD97880.1"/>
    </source>
</evidence>
<sequence length="343" mass="39075">MRKSITVYSRPAWKAKNPYTGLLADSLISAGLHVESMPRSFGLLPRGGGVLLFHWPDEFFNYLGIKRAVRALLLLAEIFVAKTFYRSHVVWLVHNVQPHNRSGQTFIFAREVFFLLVDGCIFLSESSREALFSQHQRLAKKKNIVIAHGHYRPCEITVPKLPQMRTAESFKLAFVGQIDRYKGPDLLARVVASDPTLNVEIVIAGSCSDEKLADELLKLSDNNNRMKIVLKYLSSSEIENFVDAADVVVLPYRDILNSGTALLALSRFRPVIAPRLGSLLELREQVGENWLYLYEGDFTVQTLRESMDWLRTQSYQAEPNLTDHEWPKIGRLVSKFLLQIQSR</sequence>
<proteinExistence type="predicted"/>
<protein>
    <submittedName>
        <fullName evidence="1">GDP-mannose:glycolipid 4-beta-D-mannosyltransferase</fullName>
    </submittedName>
</protein>
<evidence type="ECO:0000313" key="2">
    <source>
        <dbReference type="Proteomes" id="UP001055125"/>
    </source>
</evidence>
<dbReference type="Proteomes" id="UP001055125">
    <property type="component" value="Unassembled WGS sequence"/>
</dbReference>
<dbReference type="SUPFAM" id="SSF53756">
    <property type="entry name" value="UDP-Glycosyltransferase/glycogen phosphorylase"/>
    <property type="match status" value="1"/>
</dbReference>
<dbReference type="Gene3D" id="3.40.50.2000">
    <property type="entry name" value="Glycogen Phosphorylase B"/>
    <property type="match status" value="1"/>
</dbReference>